<proteinExistence type="inferred from homology"/>
<name>A0A2V1JTV9_9BURK</name>
<dbReference type="Gene3D" id="1.10.10.10">
    <property type="entry name" value="Winged helix-like DNA-binding domain superfamily/Winged helix DNA-binding domain"/>
    <property type="match status" value="1"/>
</dbReference>
<keyword evidence="4" id="KW-0804">Transcription</keyword>
<keyword evidence="3" id="KW-0238">DNA-binding</keyword>
<gene>
    <name evidence="6" type="ORF">DD235_14190</name>
</gene>
<evidence type="ECO:0000256" key="3">
    <source>
        <dbReference type="ARBA" id="ARBA00023125"/>
    </source>
</evidence>
<reference evidence="7" key="1">
    <citation type="submission" date="2018-05" db="EMBL/GenBank/DDBJ databases">
        <authorList>
            <person name="Li Y."/>
        </authorList>
    </citation>
    <scope>NUCLEOTIDE SEQUENCE [LARGE SCALE GENOMIC DNA]</scope>
    <source>
        <strain evidence="7">3d-2-2</strain>
    </source>
</reference>
<dbReference type="PROSITE" id="PS50931">
    <property type="entry name" value="HTH_LYSR"/>
    <property type="match status" value="1"/>
</dbReference>
<comment type="caution">
    <text evidence="6">The sequence shown here is derived from an EMBL/GenBank/DDBJ whole genome shotgun (WGS) entry which is preliminary data.</text>
</comment>
<keyword evidence="2" id="KW-0805">Transcription regulation</keyword>
<dbReference type="InterPro" id="IPR036390">
    <property type="entry name" value="WH_DNA-bd_sf"/>
</dbReference>
<keyword evidence="7" id="KW-1185">Reference proteome</keyword>
<dbReference type="GO" id="GO:0000976">
    <property type="term" value="F:transcription cis-regulatory region binding"/>
    <property type="evidence" value="ECO:0007669"/>
    <property type="project" value="TreeGrafter"/>
</dbReference>
<dbReference type="Pfam" id="PF03466">
    <property type="entry name" value="LysR_substrate"/>
    <property type="match status" value="1"/>
</dbReference>
<dbReference type="PRINTS" id="PR00039">
    <property type="entry name" value="HTHLYSR"/>
</dbReference>
<dbReference type="PANTHER" id="PTHR30126:SF77">
    <property type="entry name" value="TRANSCRIPTIONAL REGULATORY PROTEIN"/>
    <property type="match status" value="1"/>
</dbReference>
<dbReference type="Pfam" id="PF00126">
    <property type="entry name" value="HTH_1"/>
    <property type="match status" value="1"/>
</dbReference>
<dbReference type="EMBL" id="QETA01000007">
    <property type="protein sequence ID" value="PWF21429.1"/>
    <property type="molecule type" value="Genomic_DNA"/>
</dbReference>
<dbReference type="RefSeq" id="WP_109062773.1">
    <property type="nucleotide sequence ID" value="NZ_QETA01000007.1"/>
</dbReference>
<accession>A0A2V1JTV9</accession>
<evidence type="ECO:0000256" key="2">
    <source>
        <dbReference type="ARBA" id="ARBA00023015"/>
    </source>
</evidence>
<dbReference type="SUPFAM" id="SSF46785">
    <property type="entry name" value="Winged helix' DNA-binding domain"/>
    <property type="match status" value="1"/>
</dbReference>
<dbReference type="PANTHER" id="PTHR30126">
    <property type="entry name" value="HTH-TYPE TRANSCRIPTIONAL REGULATOR"/>
    <property type="match status" value="1"/>
</dbReference>
<dbReference type="AlphaFoldDB" id="A0A2V1JTV9"/>
<comment type="similarity">
    <text evidence="1">Belongs to the LysR transcriptional regulatory family.</text>
</comment>
<evidence type="ECO:0000256" key="1">
    <source>
        <dbReference type="ARBA" id="ARBA00009437"/>
    </source>
</evidence>
<dbReference type="SUPFAM" id="SSF53850">
    <property type="entry name" value="Periplasmic binding protein-like II"/>
    <property type="match status" value="1"/>
</dbReference>
<dbReference type="InterPro" id="IPR005119">
    <property type="entry name" value="LysR_subst-bd"/>
</dbReference>
<dbReference type="Gene3D" id="3.40.190.10">
    <property type="entry name" value="Periplasmic binding protein-like II"/>
    <property type="match status" value="2"/>
</dbReference>
<evidence type="ECO:0000259" key="5">
    <source>
        <dbReference type="PROSITE" id="PS50931"/>
    </source>
</evidence>
<dbReference type="CDD" id="cd05466">
    <property type="entry name" value="PBP2_LTTR_substrate"/>
    <property type="match status" value="1"/>
</dbReference>
<dbReference type="Proteomes" id="UP000245212">
    <property type="component" value="Unassembled WGS sequence"/>
</dbReference>
<organism evidence="6 7">
    <name type="scientific">Corticimicrobacter populi</name>
    <dbReference type="NCBI Taxonomy" id="2175229"/>
    <lineage>
        <taxon>Bacteria</taxon>
        <taxon>Pseudomonadati</taxon>
        <taxon>Pseudomonadota</taxon>
        <taxon>Betaproteobacteria</taxon>
        <taxon>Burkholderiales</taxon>
        <taxon>Alcaligenaceae</taxon>
        <taxon>Corticimicrobacter</taxon>
    </lineage>
</organism>
<evidence type="ECO:0000256" key="4">
    <source>
        <dbReference type="ARBA" id="ARBA00023163"/>
    </source>
</evidence>
<dbReference type="InterPro" id="IPR000847">
    <property type="entry name" value="LysR_HTH_N"/>
</dbReference>
<feature type="domain" description="HTH lysR-type" evidence="5">
    <location>
        <begin position="2"/>
        <end position="59"/>
    </location>
</feature>
<dbReference type="InterPro" id="IPR036388">
    <property type="entry name" value="WH-like_DNA-bd_sf"/>
</dbReference>
<dbReference type="FunFam" id="1.10.10.10:FF:000001">
    <property type="entry name" value="LysR family transcriptional regulator"/>
    <property type="match status" value="1"/>
</dbReference>
<sequence>MIDFKQIETFVWVAELGGFRAAAEKLNTTQPAISQRIAALEQTLNTRLFTRDTRGIQITDKGQELLAQAQRMLDLRNDMMQTACAQNAVRGTLRLGVAETIAHTWLHALLERLSALYPALVVEIHVDTTQVMRPQVAAHQIDLALLVGVGDDPKLQHLHLCNYPVVWAASPALHLDDRTLKARELAAYPIITYPANSQPYRAVRGTLLAAGIKTPRMYGCASLSTIVHMTRRGIGVSAIAPEVMQDELAQGSIRILDVRDSLPELSFYACWLDSPDSYIVRTVAQVAQEVAHAAHSKSAA</sequence>
<evidence type="ECO:0000313" key="6">
    <source>
        <dbReference type="EMBL" id="PWF21429.1"/>
    </source>
</evidence>
<protein>
    <submittedName>
        <fullName evidence="6">LysR family transcriptional regulator</fullName>
    </submittedName>
</protein>
<dbReference type="GO" id="GO:0003700">
    <property type="term" value="F:DNA-binding transcription factor activity"/>
    <property type="evidence" value="ECO:0007669"/>
    <property type="project" value="InterPro"/>
</dbReference>
<evidence type="ECO:0000313" key="7">
    <source>
        <dbReference type="Proteomes" id="UP000245212"/>
    </source>
</evidence>